<gene>
    <name evidence="7" type="ORF">H8K32_15105</name>
</gene>
<dbReference type="EMBL" id="JACOFV010000014">
    <property type="protein sequence ID" value="MBC3863432.1"/>
    <property type="molecule type" value="Genomic_DNA"/>
</dbReference>
<name>A0A923HKM9_9BURK</name>
<dbReference type="InterPro" id="IPR011010">
    <property type="entry name" value="DNA_brk_join_enz"/>
</dbReference>
<evidence type="ECO:0000256" key="2">
    <source>
        <dbReference type="ARBA" id="ARBA00023125"/>
    </source>
</evidence>
<protein>
    <recommendedName>
        <fullName evidence="6">Core-binding (CB) domain-containing protein</fullName>
    </recommendedName>
</protein>
<reference evidence="7" key="1">
    <citation type="submission" date="2020-08" db="EMBL/GenBank/DDBJ databases">
        <title>Novel species isolated from subtropical streams in China.</title>
        <authorList>
            <person name="Lu H."/>
        </authorList>
    </citation>
    <scope>NUCLEOTIDE SEQUENCE</scope>
    <source>
        <strain evidence="7">KACC 12607</strain>
    </source>
</reference>
<feature type="domain" description="Core-binding (CB)" evidence="6">
    <location>
        <begin position="59"/>
        <end position="138"/>
    </location>
</feature>
<proteinExistence type="predicted"/>
<keyword evidence="8" id="KW-1185">Reference proteome</keyword>
<evidence type="ECO:0000313" key="8">
    <source>
        <dbReference type="Proteomes" id="UP000634011"/>
    </source>
</evidence>
<evidence type="ECO:0000256" key="1">
    <source>
        <dbReference type="ARBA" id="ARBA00022908"/>
    </source>
</evidence>
<dbReference type="Gene3D" id="1.10.443.10">
    <property type="entry name" value="Intergrase catalytic core"/>
    <property type="match status" value="1"/>
</dbReference>
<dbReference type="Gene3D" id="1.10.150.130">
    <property type="match status" value="1"/>
</dbReference>
<keyword evidence="2 4" id="KW-0238">DNA-binding</keyword>
<dbReference type="RefSeq" id="WP_186913372.1">
    <property type="nucleotide sequence ID" value="NZ_JACOFV010000014.1"/>
</dbReference>
<dbReference type="SUPFAM" id="SSF56349">
    <property type="entry name" value="DNA breaking-rejoining enzymes"/>
    <property type="match status" value="1"/>
</dbReference>
<dbReference type="PROSITE" id="PS51900">
    <property type="entry name" value="CB"/>
    <property type="match status" value="1"/>
</dbReference>
<dbReference type="GO" id="GO:0015074">
    <property type="term" value="P:DNA integration"/>
    <property type="evidence" value="ECO:0007669"/>
    <property type="project" value="UniProtKB-KW"/>
</dbReference>
<keyword evidence="3" id="KW-0233">DNA recombination</keyword>
<comment type="caution">
    <text evidence="7">The sequence shown here is derived from an EMBL/GenBank/DDBJ whole genome shotgun (WGS) entry which is preliminary data.</text>
</comment>
<evidence type="ECO:0000313" key="7">
    <source>
        <dbReference type="EMBL" id="MBC3863432.1"/>
    </source>
</evidence>
<organism evidence="7 8">
    <name type="scientific">Undibacterium jejuense</name>
    <dbReference type="NCBI Taxonomy" id="1344949"/>
    <lineage>
        <taxon>Bacteria</taxon>
        <taxon>Pseudomonadati</taxon>
        <taxon>Pseudomonadota</taxon>
        <taxon>Betaproteobacteria</taxon>
        <taxon>Burkholderiales</taxon>
        <taxon>Oxalobacteraceae</taxon>
        <taxon>Undibacterium</taxon>
    </lineage>
</organism>
<dbReference type="InterPro" id="IPR010998">
    <property type="entry name" value="Integrase_recombinase_N"/>
</dbReference>
<dbReference type="Proteomes" id="UP000634011">
    <property type="component" value="Unassembled WGS sequence"/>
</dbReference>
<accession>A0A923HKM9</accession>
<feature type="region of interest" description="Disordered" evidence="5">
    <location>
        <begin position="1"/>
        <end position="22"/>
    </location>
</feature>
<keyword evidence="1" id="KW-0229">DNA integration</keyword>
<dbReference type="InterPro" id="IPR013762">
    <property type="entry name" value="Integrase-like_cat_sf"/>
</dbReference>
<dbReference type="AlphaFoldDB" id="A0A923HKM9"/>
<evidence type="ECO:0000256" key="3">
    <source>
        <dbReference type="ARBA" id="ARBA00023172"/>
    </source>
</evidence>
<evidence type="ECO:0000256" key="5">
    <source>
        <dbReference type="SAM" id="MobiDB-lite"/>
    </source>
</evidence>
<sequence>MATITHRGPFQHQAQVRRKGYPTQTRTFESKRDAEDWAKMVETEMRQQTFVDRSEADRTSFGELLERYLQEITPDKRGWRAESSRIRQFQRHPLALRMLSSLRSVDFSNYVKERKMAVGPKTICLELSVMSAVFNVAANDWSIPVTNPITNIRKPGLPQERKRRLVGDEEARLLDAAKASRVPTLAFCITLAIESGMRRGEIADLTWKQAGLRRTLSASMSHIKQVLSTIPLLHRDSSKYESGELQNVVREILPDSRVAACFRHRLGDSSVVVSTTNRGTTRLGGLMVCDAGHICPICHARKMTRERQTISHLVHDHYQGGGVLVDAVLTVPHRLDEPLAIVLDRLDSTWKGLRRSPIWKSLASELGIVGCVRRLEVTLGHHG</sequence>
<evidence type="ECO:0000256" key="4">
    <source>
        <dbReference type="PROSITE-ProRule" id="PRU01248"/>
    </source>
</evidence>
<evidence type="ECO:0000259" key="6">
    <source>
        <dbReference type="PROSITE" id="PS51900"/>
    </source>
</evidence>
<dbReference type="InterPro" id="IPR044068">
    <property type="entry name" value="CB"/>
</dbReference>
<dbReference type="GO" id="GO:0003677">
    <property type="term" value="F:DNA binding"/>
    <property type="evidence" value="ECO:0007669"/>
    <property type="project" value="UniProtKB-UniRule"/>
</dbReference>
<dbReference type="GO" id="GO:0006310">
    <property type="term" value="P:DNA recombination"/>
    <property type="evidence" value="ECO:0007669"/>
    <property type="project" value="UniProtKB-KW"/>
</dbReference>